<feature type="domain" description="HAMP" evidence="10">
    <location>
        <begin position="188"/>
        <end position="240"/>
    </location>
</feature>
<dbReference type="InterPro" id="IPR005467">
    <property type="entry name" value="His_kinase_dom"/>
</dbReference>
<dbReference type="Gene3D" id="6.10.340.10">
    <property type="match status" value="1"/>
</dbReference>
<dbReference type="PANTHER" id="PTHR43065:SF47">
    <property type="match status" value="1"/>
</dbReference>
<evidence type="ECO:0000256" key="2">
    <source>
        <dbReference type="ARBA" id="ARBA00004370"/>
    </source>
</evidence>
<dbReference type="SMART" id="SM00387">
    <property type="entry name" value="HATPase_c"/>
    <property type="match status" value="1"/>
</dbReference>
<feature type="coiled-coil region" evidence="7">
    <location>
        <begin position="232"/>
        <end position="287"/>
    </location>
</feature>
<dbReference type="EC" id="2.7.13.3" evidence="3"/>
<keyword evidence="7" id="KW-0175">Coiled coil</keyword>
<comment type="subcellular location">
    <subcellularLocation>
        <location evidence="2">Membrane</location>
    </subcellularLocation>
</comment>
<protein>
    <recommendedName>
        <fullName evidence="3">histidine kinase</fullName>
        <ecNumber evidence="3">2.7.13.3</ecNumber>
    </recommendedName>
</protein>
<comment type="caution">
    <text evidence="11">The sequence shown here is derived from an EMBL/GenBank/DDBJ whole genome shotgun (WGS) entry which is preliminary data.</text>
</comment>
<dbReference type="PRINTS" id="PR00344">
    <property type="entry name" value="BCTRLSENSOR"/>
</dbReference>
<dbReference type="InterPro" id="IPR003660">
    <property type="entry name" value="HAMP_dom"/>
</dbReference>
<feature type="domain" description="Histidine kinase" evidence="9">
    <location>
        <begin position="296"/>
        <end position="531"/>
    </location>
</feature>
<dbReference type="GO" id="GO:0016020">
    <property type="term" value="C:membrane"/>
    <property type="evidence" value="ECO:0007669"/>
    <property type="project" value="UniProtKB-SubCell"/>
</dbReference>
<dbReference type="SUPFAM" id="SSF55874">
    <property type="entry name" value="ATPase domain of HSP90 chaperone/DNA topoisomerase II/histidine kinase"/>
    <property type="match status" value="1"/>
</dbReference>
<reference evidence="11" key="1">
    <citation type="submission" date="2020-08" db="EMBL/GenBank/DDBJ databases">
        <title>Novel species isolated from subtropical streams in China.</title>
        <authorList>
            <person name="Lu H."/>
        </authorList>
    </citation>
    <scope>NUCLEOTIDE SEQUENCE</scope>
    <source>
        <strain evidence="11">LX22W</strain>
    </source>
</reference>
<evidence type="ECO:0000259" key="9">
    <source>
        <dbReference type="PROSITE" id="PS50109"/>
    </source>
</evidence>
<dbReference type="SMART" id="SM00304">
    <property type="entry name" value="HAMP"/>
    <property type="match status" value="1"/>
</dbReference>
<dbReference type="Pfam" id="PF02518">
    <property type="entry name" value="HATPase_c"/>
    <property type="match status" value="1"/>
</dbReference>
<proteinExistence type="predicted"/>
<organism evidence="11 12">
    <name type="scientific">Undibacterium nitidum</name>
    <dbReference type="NCBI Taxonomy" id="2762298"/>
    <lineage>
        <taxon>Bacteria</taxon>
        <taxon>Pseudomonadati</taxon>
        <taxon>Pseudomonadota</taxon>
        <taxon>Betaproteobacteria</taxon>
        <taxon>Burkholderiales</taxon>
        <taxon>Oxalobacteraceae</taxon>
        <taxon>Undibacterium</taxon>
    </lineage>
</organism>
<dbReference type="InterPro" id="IPR036890">
    <property type="entry name" value="HATPase_C_sf"/>
</dbReference>
<name>A0A923KSF6_9BURK</name>
<evidence type="ECO:0000313" key="12">
    <source>
        <dbReference type="Proteomes" id="UP000627446"/>
    </source>
</evidence>
<dbReference type="EMBL" id="JACOFZ010000001">
    <property type="protein sequence ID" value="MBC3881176.1"/>
    <property type="molecule type" value="Genomic_DNA"/>
</dbReference>
<keyword evidence="6" id="KW-0418">Kinase</keyword>
<dbReference type="Gene3D" id="1.10.287.130">
    <property type="match status" value="1"/>
</dbReference>
<evidence type="ECO:0000256" key="6">
    <source>
        <dbReference type="ARBA" id="ARBA00022777"/>
    </source>
</evidence>
<dbReference type="Proteomes" id="UP000627446">
    <property type="component" value="Unassembled WGS sequence"/>
</dbReference>
<keyword evidence="4" id="KW-0597">Phosphoprotein</keyword>
<evidence type="ECO:0000256" key="1">
    <source>
        <dbReference type="ARBA" id="ARBA00000085"/>
    </source>
</evidence>
<dbReference type="RefSeq" id="WP_186914348.1">
    <property type="nucleotide sequence ID" value="NZ_JACOFZ010000001.1"/>
</dbReference>
<dbReference type="Pfam" id="PF00672">
    <property type="entry name" value="HAMP"/>
    <property type="match status" value="1"/>
</dbReference>
<dbReference type="InterPro" id="IPR004358">
    <property type="entry name" value="Sig_transdc_His_kin-like_C"/>
</dbReference>
<sequence length="544" mass="60085">MMWTSFKRQLLSIGGQFLLIALAASLLLVLNVLYDNHRTLNAALIENVKTSVAQNSRLLNLTVSTHSSKKGLETVKIFFDEMIDPQAKNGLTYVAIGDASGKVILSTQKINGSLPAPNRLEDIEIASANGVVHVRNALLLPDSEVGFLQYGFSTENIIEATSAQHQNALMRTFLVIGATFCVIVWIGSNVTQRFTQMIDSSEKIVKGDLSQRIQIGGQDELSRMATQFNCVVDALEAKIDEITELNRSLENRVRIRTWELEHSKKELEANLRQLKEAQRQLVNAEKLAGLGSLVAGIAHELNTPIGNAYTVSTTVTEKVGEFDKEFSAGALKRSSLARFNSEMLEASDLLNKNLRRATELITSFKTVAVDQASENRRKFDLLKTVEELAVTLRVQLRKRKIEFLVEIAPGIELDSYPGPLMQVISNLFNNAVIHGFEHRESGQIKIMAHRSEQVEDECIEIHFIDNGVGIQPRIVDKIFDPFFTTKFGQGGSGLGLNICYNIVNGVLGGQIAAHSVVGIGTRFTLVLPLVVSESKLSTKNTRQV</sequence>
<dbReference type="CDD" id="cd06225">
    <property type="entry name" value="HAMP"/>
    <property type="match status" value="1"/>
</dbReference>
<accession>A0A923KSF6</accession>
<dbReference type="PANTHER" id="PTHR43065">
    <property type="entry name" value="SENSOR HISTIDINE KINASE"/>
    <property type="match status" value="1"/>
</dbReference>
<evidence type="ECO:0000256" key="3">
    <source>
        <dbReference type="ARBA" id="ARBA00012438"/>
    </source>
</evidence>
<evidence type="ECO:0000256" key="7">
    <source>
        <dbReference type="SAM" id="Coils"/>
    </source>
</evidence>
<dbReference type="AlphaFoldDB" id="A0A923KSF6"/>
<keyword evidence="5" id="KW-0808">Transferase</keyword>
<dbReference type="SUPFAM" id="SSF158472">
    <property type="entry name" value="HAMP domain-like"/>
    <property type="match status" value="1"/>
</dbReference>
<evidence type="ECO:0000313" key="11">
    <source>
        <dbReference type="EMBL" id="MBC3881176.1"/>
    </source>
</evidence>
<dbReference type="InterPro" id="IPR003594">
    <property type="entry name" value="HATPase_dom"/>
</dbReference>
<keyword evidence="8" id="KW-0812">Transmembrane</keyword>
<keyword evidence="8" id="KW-1133">Transmembrane helix</keyword>
<comment type="catalytic activity">
    <reaction evidence="1">
        <text>ATP + protein L-histidine = ADP + protein N-phospho-L-histidine.</text>
        <dbReference type="EC" id="2.7.13.3"/>
    </reaction>
</comment>
<dbReference type="GO" id="GO:0007165">
    <property type="term" value="P:signal transduction"/>
    <property type="evidence" value="ECO:0007669"/>
    <property type="project" value="InterPro"/>
</dbReference>
<evidence type="ECO:0000256" key="8">
    <source>
        <dbReference type="SAM" id="Phobius"/>
    </source>
</evidence>
<evidence type="ECO:0000259" key="10">
    <source>
        <dbReference type="PROSITE" id="PS50885"/>
    </source>
</evidence>
<keyword evidence="12" id="KW-1185">Reference proteome</keyword>
<feature type="transmembrane region" description="Helical" evidence="8">
    <location>
        <begin position="168"/>
        <end position="187"/>
    </location>
</feature>
<dbReference type="Gene3D" id="3.30.565.10">
    <property type="entry name" value="Histidine kinase-like ATPase, C-terminal domain"/>
    <property type="match status" value="1"/>
</dbReference>
<feature type="transmembrane region" description="Helical" evidence="8">
    <location>
        <begin position="12"/>
        <end position="34"/>
    </location>
</feature>
<keyword evidence="8" id="KW-0472">Membrane</keyword>
<evidence type="ECO:0000256" key="4">
    <source>
        <dbReference type="ARBA" id="ARBA00022553"/>
    </source>
</evidence>
<gene>
    <name evidence="11" type="ORF">H8K36_07330</name>
</gene>
<evidence type="ECO:0000256" key="5">
    <source>
        <dbReference type="ARBA" id="ARBA00022679"/>
    </source>
</evidence>
<dbReference type="PROSITE" id="PS50109">
    <property type="entry name" value="HIS_KIN"/>
    <property type="match status" value="1"/>
</dbReference>
<dbReference type="PROSITE" id="PS50885">
    <property type="entry name" value="HAMP"/>
    <property type="match status" value="1"/>
</dbReference>
<dbReference type="GO" id="GO:0004673">
    <property type="term" value="F:protein histidine kinase activity"/>
    <property type="evidence" value="ECO:0007669"/>
    <property type="project" value="UniProtKB-EC"/>
</dbReference>